<organism evidence="1 2">
    <name type="scientific">Secundilactobacillus collinoides</name>
    <name type="common">Lactobacillus collinoides</name>
    <dbReference type="NCBI Taxonomy" id="33960"/>
    <lineage>
        <taxon>Bacteria</taxon>
        <taxon>Bacillati</taxon>
        <taxon>Bacillota</taxon>
        <taxon>Bacilli</taxon>
        <taxon>Lactobacillales</taxon>
        <taxon>Lactobacillaceae</taxon>
        <taxon>Secundilactobacillus</taxon>
    </lineage>
</organism>
<dbReference type="AlphaFoldDB" id="A0A166HWI6"/>
<comment type="caution">
    <text evidence="1">The sequence shown here is derived from an EMBL/GenBank/DDBJ whole genome shotgun (WGS) entry which is preliminary data.</text>
</comment>
<protein>
    <submittedName>
        <fullName evidence="1">Uncharacterized protein</fullName>
    </submittedName>
</protein>
<accession>A0A166HWI6</accession>
<reference evidence="1 2" key="1">
    <citation type="submission" date="2015-02" db="EMBL/GenBank/DDBJ databases">
        <title>Draft genome sequence of Lactobacillus collinoides CUPV2371 isolated from a natural cider, the first genome sequence of a strain of this species.</title>
        <authorList>
            <person name="Puertas A.I."/>
            <person name="Spano G."/>
            <person name="Capozzi V."/>
            <person name="Lamontanara A."/>
            <person name="Orru L."/>
            <person name="Duenas M.T."/>
        </authorList>
    </citation>
    <scope>NUCLEOTIDE SEQUENCE [LARGE SCALE GENOMIC DNA]</scope>
    <source>
        <strain evidence="1 2">237</strain>
    </source>
</reference>
<keyword evidence="2" id="KW-1185">Reference proteome</keyword>
<proteinExistence type="predicted"/>
<dbReference type="Proteomes" id="UP000076480">
    <property type="component" value="Unassembled WGS sequence"/>
</dbReference>
<evidence type="ECO:0000313" key="2">
    <source>
        <dbReference type="Proteomes" id="UP000076480"/>
    </source>
</evidence>
<name>A0A166HWI6_SECCO</name>
<sequence length="90" mass="10589">MYLPISTFTKKAILAEVHTLGKVYNGHKQFTLSKKHKSGYYTVGDYDDEEKHLVKLHFKPATYKHHKVLKEFNNKQVRYMFTSIAVAWTI</sequence>
<dbReference type="PATRIC" id="fig|33960.6.peg.2268"/>
<evidence type="ECO:0000313" key="1">
    <source>
        <dbReference type="EMBL" id="KZL43291.1"/>
    </source>
</evidence>
<gene>
    <name evidence="1" type="ORF">TY91_00460</name>
</gene>
<dbReference type="EMBL" id="JYDC01000004">
    <property type="protein sequence ID" value="KZL43291.1"/>
    <property type="molecule type" value="Genomic_DNA"/>
</dbReference>